<dbReference type="EMBL" id="WNBM01000001">
    <property type="protein sequence ID" value="MTT75396.1"/>
    <property type="molecule type" value="Genomic_DNA"/>
</dbReference>
<reference evidence="4 5" key="1">
    <citation type="journal article" date="2019" name="Nat. Med.">
        <title>A library of human gut bacterial isolates paired with longitudinal multiomics data enables mechanistic microbiome research.</title>
        <authorList>
            <person name="Poyet M."/>
            <person name="Groussin M."/>
            <person name="Gibbons S.M."/>
            <person name="Avila-Pacheco J."/>
            <person name="Jiang X."/>
            <person name="Kearney S.M."/>
            <person name="Perrotta A.R."/>
            <person name="Berdy B."/>
            <person name="Zhao S."/>
            <person name="Lieberman T.D."/>
            <person name="Swanson P.K."/>
            <person name="Smith M."/>
            <person name="Roesemann S."/>
            <person name="Alexander J.E."/>
            <person name="Rich S.A."/>
            <person name="Livny J."/>
            <person name="Vlamakis H."/>
            <person name="Clish C."/>
            <person name="Bullock K."/>
            <person name="Deik A."/>
            <person name="Scott J."/>
            <person name="Pierce K.A."/>
            <person name="Xavier R.J."/>
            <person name="Alm E.J."/>
        </authorList>
    </citation>
    <scope>NUCLEOTIDE SEQUENCE [LARGE SCALE GENOMIC DNA]</scope>
    <source>
        <strain evidence="2 5">BIOML-A13</strain>
        <strain evidence="3 4">BIOML-A3</strain>
    </source>
</reference>
<dbReference type="Gene3D" id="3.40.50.2000">
    <property type="entry name" value="Glycogen Phosphorylase B"/>
    <property type="match status" value="2"/>
</dbReference>
<comment type="caution">
    <text evidence="2">The sequence shown here is derived from an EMBL/GenBank/DDBJ whole genome shotgun (WGS) entry which is preliminary data.</text>
</comment>
<gene>
    <name evidence="2" type="ORF">GMD11_03800</name>
    <name evidence="3" type="ORF">GMD18_03805</name>
</gene>
<dbReference type="EMBL" id="WNBW01000001">
    <property type="protein sequence ID" value="MTU03529.1"/>
    <property type="molecule type" value="Genomic_DNA"/>
</dbReference>
<dbReference type="SUPFAM" id="SSF53756">
    <property type="entry name" value="UDP-Glycosyltransferase/glycogen phosphorylase"/>
    <property type="match status" value="1"/>
</dbReference>
<organism evidence="2 5">
    <name type="scientific">Phascolarctobacterium faecium</name>
    <dbReference type="NCBI Taxonomy" id="33025"/>
    <lineage>
        <taxon>Bacteria</taxon>
        <taxon>Bacillati</taxon>
        <taxon>Bacillota</taxon>
        <taxon>Negativicutes</taxon>
        <taxon>Acidaminococcales</taxon>
        <taxon>Acidaminococcaceae</taxon>
        <taxon>Phascolarctobacterium</taxon>
    </lineage>
</organism>
<dbReference type="OrthoDB" id="9806653at2"/>
<dbReference type="Pfam" id="PF00534">
    <property type="entry name" value="Glycos_transf_1"/>
    <property type="match status" value="1"/>
</dbReference>
<dbReference type="InterPro" id="IPR001296">
    <property type="entry name" value="Glyco_trans_1"/>
</dbReference>
<sequence length="391" mass="44356">MIKIVFIINNLCIGGIQKAFVNLMKELANNYDITLVVFSNHGGLKKALPVNIKLITLNDKLEVLGLSQKEVMKKGIRSIIIRTLGAVFSRVFSNRIPINLLINKLKLSGNYDYGISYMQFAPAKLFTGGTNEFLINCVNATNKITFVHSDFKNYGGNTFYTQKMYRKFDRIAVCSNSSREQFLKVLPELSCKTFVVKNCNDYDEIKKMSDEAMIKYNKEFINVLTVSRLSIEKGVERGIKAIAKCIRKGIKVKYHIVGDGPEKKRLEQIAAKYGVEKEINFYGNQINPYSFMKAADLLLFPSIHEAAGLVVEEARVLKLPILATKTISSQEMILDNDLGWICENNEYDLTKKLFLLLSNPMILKKKKANINTLDCNNIISVQQFNKMINNN</sequence>
<dbReference type="Proteomes" id="UP000443070">
    <property type="component" value="Unassembled WGS sequence"/>
</dbReference>
<dbReference type="GO" id="GO:0016757">
    <property type="term" value="F:glycosyltransferase activity"/>
    <property type="evidence" value="ECO:0007669"/>
    <property type="project" value="InterPro"/>
</dbReference>
<proteinExistence type="predicted"/>
<accession>A0A7X2XES3</accession>
<protein>
    <submittedName>
        <fullName evidence="2">Glycosyltransferase</fullName>
    </submittedName>
</protein>
<dbReference type="CDD" id="cd03811">
    <property type="entry name" value="GT4_GT28_WabH-like"/>
    <property type="match status" value="1"/>
</dbReference>
<feature type="domain" description="Glycosyl transferase family 1" evidence="1">
    <location>
        <begin position="217"/>
        <end position="365"/>
    </location>
</feature>
<dbReference type="PANTHER" id="PTHR12526">
    <property type="entry name" value="GLYCOSYLTRANSFERASE"/>
    <property type="match status" value="1"/>
</dbReference>
<evidence type="ECO:0000313" key="4">
    <source>
        <dbReference type="Proteomes" id="UP000443070"/>
    </source>
</evidence>
<dbReference type="Proteomes" id="UP000484547">
    <property type="component" value="Unassembled WGS sequence"/>
</dbReference>
<evidence type="ECO:0000259" key="1">
    <source>
        <dbReference type="Pfam" id="PF00534"/>
    </source>
</evidence>
<keyword evidence="2" id="KW-0808">Transferase</keyword>
<dbReference type="RefSeq" id="WP_149877377.1">
    <property type="nucleotide sequence ID" value="NZ_CAUDCT010000002.1"/>
</dbReference>
<evidence type="ECO:0000313" key="5">
    <source>
        <dbReference type="Proteomes" id="UP000484547"/>
    </source>
</evidence>
<keyword evidence="4" id="KW-1185">Reference proteome</keyword>
<dbReference type="PANTHER" id="PTHR12526:SF638">
    <property type="entry name" value="SPORE COAT PROTEIN SA"/>
    <property type="match status" value="1"/>
</dbReference>
<evidence type="ECO:0000313" key="3">
    <source>
        <dbReference type="EMBL" id="MTU03529.1"/>
    </source>
</evidence>
<evidence type="ECO:0000313" key="2">
    <source>
        <dbReference type="EMBL" id="MTT75396.1"/>
    </source>
</evidence>
<name>A0A7X2XES3_9FIRM</name>
<dbReference type="AlphaFoldDB" id="A0A7X2XES3"/>